<accession>A0A0P9HGE0</accession>
<dbReference type="Pfam" id="PF03703">
    <property type="entry name" value="bPH_2"/>
    <property type="match status" value="1"/>
</dbReference>
<keyword evidence="1" id="KW-0812">Transmembrane</keyword>
<evidence type="ECO:0000313" key="4">
    <source>
        <dbReference type="Proteomes" id="UP000050509"/>
    </source>
</evidence>
<feature type="domain" description="YdbS-like PH" evidence="2">
    <location>
        <begin position="422"/>
        <end position="475"/>
    </location>
</feature>
<dbReference type="EMBL" id="LJCR01000164">
    <property type="protein sequence ID" value="KPV53855.1"/>
    <property type="molecule type" value="Genomic_DNA"/>
</dbReference>
<name>A0A0P9HGE0_9CHLR</name>
<keyword evidence="1" id="KW-1133">Transmembrane helix</keyword>
<evidence type="ECO:0000256" key="1">
    <source>
        <dbReference type="SAM" id="Phobius"/>
    </source>
</evidence>
<proteinExistence type="predicted"/>
<feature type="transmembrane region" description="Helical" evidence="1">
    <location>
        <begin position="100"/>
        <end position="123"/>
    </location>
</feature>
<dbReference type="InterPro" id="IPR005182">
    <property type="entry name" value="YdbS-like_PH"/>
</dbReference>
<dbReference type="PANTHER" id="PTHR37938:SF1">
    <property type="entry name" value="BLL0215 PROTEIN"/>
    <property type="match status" value="1"/>
</dbReference>
<dbReference type="PANTHER" id="PTHR37938">
    <property type="entry name" value="BLL0215 PROTEIN"/>
    <property type="match status" value="1"/>
</dbReference>
<evidence type="ECO:0000259" key="2">
    <source>
        <dbReference type="Pfam" id="PF03703"/>
    </source>
</evidence>
<protein>
    <recommendedName>
        <fullName evidence="2">YdbS-like PH domain-containing protein</fullName>
    </recommendedName>
</protein>
<feature type="transmembrane region" description="Helical" evidence="1">
    <location>
        <begin position="27"/>
        <end position="51"/>
    </location>
</feature>
<comment type="caution">
    <text evidence="3">The sequence shown here is derived from an EMBL/GenBank/DDBJ whole genome shotgun (WGS) entry which is preliminary data.</text>
</comment>
<evidence type="ECO:0000313" key="3">
    <source>
        <dbReference type="EMBL" id="KPV53855.1"/>
    </source>
</evidence>
<feature type="transmembrane region" description="Helical" evidence="1">
    <location>
        <begin position="369"/>
        <end position="392"/>
    </location>
</feature>
<feature type="transmembrane region" description="Helical" evidence="1">
    <location>
        <begin position="71"/>
        <end position="88"/>
    </location>
</feature>
<reference evidence="3 4" key="1">
    <citation type="submission" date="2015-09" db="EMBL/GenBank/DDBJ databases">
        <title>Draft genome sequence of Kouleothrix aurantiaca JCM 19913.</title>
        <authorList>
            <person name="Hemp J."/>
        </authorList>
    </citation>
    <scope>NUCLEOTIDE SEQUENCE [LARGE SCALE GENOMIC DNA]</scope>
    <source>
        <strain evidence="3 4">COM-B</strain>
    </source>
</reference>
<gene>
    <name evidence="3" type="ORF">SE17_07195</name>
</gene>
<sequence>MFRFMTPRVDLEDEEGEQILHYARRHWLLLLQRVTVPLVIMILTLGVGLYRAAGGLFFPGNVGVPNRLFDISNIIFFGLLTVLLVLWLRSNRDAKKKKKAWFGVTADALLVLGMALLIVMIYFRYQGGRVFYIDPAYARGADIINIVLFLIALTAFGSMAYSFIDWANDFLILTTTRVIYDDTQLLVRHVKQEILIDNIQQIDLKAQSYFAHFLGNLNLWRQSLLYNIGLRKDPPPAKSSVAYGNLSVSSLGLSKIQFTWCADPSTMQQRINGEVSKLRKQQDLDAVRQLIDDQVYGNKPPKKNPPPIHVEEHHGMFPWLFATNPEIDYKKEEITWRPFWIFLLLAMSRPLAVLIVSTIILVIVVRLQLLTSGIAFLIWLPIAIGSIARIVWIREEHENDKYILNREKVIDIDKRPFGPESQRNAQLDKLQDVRFDQGYIESWLGFGDVIIETGGSGGKLTFRHVPDPENVARTITDYMTDFKKRERERAQQATVAMFKHYHDMQIVHDELVDKNKLDATVSAKVVEYADKEIPARVEREVASHVSAHVRRQVNLALRRSAARNRILRRRSES</sequence>
<feature type="transmembrane region" description="Helical" evidence="1">
    <location>
        <begin position="339"/>
        <end position="363"/>
    </location>
</feature>
<feature type="transmembrane region" description="Helical" evidence="1">
    <location>
        <begin position="143"/>
        <end position="164"/>
    </location>
</feature>
<organism evidence="3 4">
    <name type="scientific">Kouleothrix aurantiaca</name>
    <dbReference type="NCBI Taxonomy" id="186479"/>
    <lineage>
        <taxon>Bacteria</taxon>
        <taxon>Bacillati</taxon>
        <taxon>Chloroflexota</taxon>
        <taxon>Chloroflexia</taxon>
        <taxon>Chloroflexales</taxon>
        <taxon>Roseiflexineae</taxon>
        <taxon>Roseiflexaceae</taxon>
        <taxon>Kouleothrix</taxon>
    </lineage>
</organism>
<keyword evidence="4" id="KW-1185">Reference proteome</keyword>
<dbReference type="Proteomes" id="UP000050509">
    <property type="component" value="Unassembled WGS sequence"/>
</dbReference>
<keyword evidence="1" id="KW-0472">Membrane</keyword>
<dbReference type="AlphaFoldDB" id="A0A0P9HGE0"/>